<dbReference type="Pfam" id="PF10552">
    <property type="entry name" value="ORF6C"/>
    <property type="match status" value="1"/>
</dbReference>
<name>A0A4Y7WDI8_9BACI</name>
<evidence type="ECO:0000259" key="1">
    <source>
        <dbReference type="Pfam" id="PF10552"/>
    </source>
</evidence>
<feature type="domain" description="ORF6C" evidence="1">
    <location>
        <begin position="117"/>
        <end position="227"/>
    </location>
</feature>
<evidence type="ECO:0000313" key="2">
    <source>
        <dbReference type="EMBL" id="TES45677.1"/>
    </source>
</evidence>
<dbReference type="Proteomes" id="UP000298210">
    <property type="component" value="Unassembled WGS sequence"/>
</dbReference>
<accession>A0A4Y7WDI8</accession>
<dbReference type="EMBL" id="SNUX01000005">
    <property type="protein sequence ID" value="TES45677.1"/>
    <property type="molecule type" value="Genomic_DNA"/>
</dbReference>
<evidence type="ECO:0000313" key="3">
    <source>
        <dbReference type="Proteomes" id="UP000298210"/>
    </source>
</evidence>
<organism evidence="2 3">
    <name type="scientific">Shouchella lehensis</name>
    <dbReference type="NCBI Taxonomy" id="300825"/>
    <lineage>
        <taxon>Bacteria</taxon>
        <taxon>Bacillati</taxon>
        <taxon>Bacillota</taxon>
        <taxon>Bacilli</taxon>
        <taxon>Bacillales</taxon>
        <taxon>Bacillaceae</taxon>
        <taxon>Shouchella</taxon>
    </lineage>
</organism>
<reference evidence="2 3" key="1">
    <citation type="submission" date="2019-03" db="EMBL/GenBank/DDBJ databases">
        <authorList>
            <person name="Liu G."/>
        </authorList>
    </citation>
    <scope>NUCLEOTIDE SEQUENCE [LARGE SCALE GENOMIC DNA]</scope>
    <source>
        <strain evidence="2 3">DSM 19099</strain>
    </source>
</reference>
<dbReference type="Pfam" id="PF09669">
    <property type="entry name" value="Phage_pRha"/>
    <property type="match status" value="1"/>
</dbReference>
<dbReference type="InterPro" id="IPR014054">
    <property type="entry name" value="Phage_regulatory_Rha"/>
</dbReference>
<dbReference type="AlphaFoldDB" id="A0A4Y7WDI8"/>
<dbReference type="InterPro" id="IPR018878">
    <property type="entry name" value="ORF6C_dom"/>
</dbReference>
<protein>
    <submittedName>
        <fullName evidence="2">Rha family transcriptional regulator</fullName>
    </submittedName>
</protein>
<gene>
    <name evidence="2" type="ORF">E2L03_20045</name>
</gene>
<comment type="caution">
    <text evidence="2">The sequence shown here is derived from an EMBL/GenBank/DDBJ whole genome shotgun (WGS) entry which is preliminary data.</text>
</comment>
<proteinExistence type="predicted"/>
<sequence>MKELVFIENGRTLTDSLTIAEMFSKSHKNVLAHIKNQLTKLLEAGESEFSQLNFQPSSYLNRGKRYDKILLTKEAFSLVTMAYVTIEAMKYKVKFISKFNEMERKLLEPRVLSDKEQLIASMQLTLETSKEVTAVRKDVDELKLVVNKKMTLDYGQQQVLLRMKNTRVEKFWKLNPHLQPTLTKKMLHANAWKDLKEAFHVASYRDIRQSDLQKAINYLNDWQPRNKWLEMKAKKRCENND</sequence>
<dbReference type="RefSeq" id="WP_134260322.1">
    <property type="nucleotide sequence ID" value="NZ_LDIM01000012.1"/>
</dbReference>
<dbReference type="NCBIfam" id="TIGR02681">
    <property type="entry name" value="phage_pRha"/>
    <property type="match status" value="1"/>
</dbReference>